<proteinExistence type="predicted"/>
<dbReference type="EMBL" id="JBHTKH010000023">
    <property type="protein sequence ID" value="MFD1056658.1"/>
    <property type="molecule type" value="Genomic_DNA"/>
</dbReference>
<reference evidence="2" key="1">
    <citation type="journal article" date="2019" name="Int. J. Syst. Evol. Microbiol.">
        <title>The Global Catalogue of Microorganisms (GCM) 10K type strain sequencing project: providing services to taxonomists for standard genome sequencing and annotation.</title>
        <authorList>
            <consortium name="The Broad Institute Genomics Platform"/>
            <consortium name="The Broad Institute Genome Sequencing Center for Infectious Disease"/>
            <person name="Wu L."/>
            <person name="Ma J."/>
        </authorList>
    </citation>
    <scope>NUCLEOTIDE SEQUENCE [LARGE SCALE GENOMIC DNA]</scope>
    <source>
        <strain evidence="2">CCUG 57508</strain>
    </source>
</reference>
<sequence length="53" mass="5708">MELEIVGSLDLPTLVVAVDDAPSSGGAARLKHVRTFLAEHLQLDERPEPSRVA</sequence>
<dbReference type="RefSeq" id="WP_386054766.1">
    <property type="nucleotide sequence ID" value="NZ_JBHTKH010000023.1"/>
</dbReference>
<gene>
    <name evidence="1" type="ORF">ACFQ2V_20320</name>
</gene>
<organism evidence="1 2">
    <name type="scientific">Terrabacter terrigena</name>
    <dbReference type="NCBI Taxonomy" id="574718"/>
    <lineage>
        <taxon>Bacteria</taxon>
        <taxon>Bacillati</taxon>
        <taxon>Actinomycetota</taxon>
        <taxon>Actinomycetes</taxon>
        <taxon>Micrococcales</taxon>
        <taxon>Intrasporangiaceae</taxon>
        <taxon>Terrabacter</taxon>
    </lineage>
</organism>
<dbReference type="Proteomes" id="UP001597046">
    <property type="component" value="Unassembled WGS sequence"/>
</dbReference>
<evidence type="ECO:0000313" key="2">
    <source>
        <dbReference type="Proteomes" id="UP001597046"/>
    </source>
</evidence>
<comment type="caution">
    <text evidence="1">The sequence shown here is derived from an EMBL/GenBank/DDBJ whole genome shotgun (WGS) entry which is preliminary data.</text>
</comment>
<protein>
    <submittedName>
        <fullName evidence="1">Uncharacterized protein</fullName>
    </submittedName>
</protein>
<name>A0ABW3N182_9MICO</name>
<keyword evidence="2" id="KW-1185">Reference proteome</keyword>
<accession>A0ABW3N182</accession>
<evidence type="ECO:0000313" key="1">
    <source>
        <dbReference type="EMBL" id="MFD1056658.1"/>
    </source>
</evidence>